<feature type="domain" description="CCHC FOG-type" evidence="15">
    <location>
        <begin position="1035"/>
        <end position="1068"/>
    </location>
</feature>
<dbReference type="InterPro" id="IPR059121">
    <property type="entry name" value="CCHC_ZFPM2-like"/>
</dbReference>
<feature type="compositionally biased region" description="Basic and acidic residues" evidence="13">
    <location>
        <begin position="508"/>
        <end position="519"/>
    </location>
</feature>
<feature type="domain" description="CCHC FOG-type" evidence="15">
    <location>
        <begin position="685"/>
        <end position="718"/>
    </location>
</feature>
<protein>
    <recommendedName>
        <fullName evidence="18">Zinc finger protein ush</fullName>
    </recommendedName>
</protein>
<feature type="region of interest" description="Disordered" evidence="13">
    <location>
        <begin position="482"/>
        <end position="578"/>
    </location>
</feature>
<feature type="compositionally biased region" description="Polar residues" evidence="13">
    <location>
        <begin position="520"/>
        <end position="537"/>
    </location>
</feature>
<feature type="compositionally biased region" description="Pro residues" evidence="13">
    <location>
        <begin position="490"/>
        <end position="499"/>
    </location>
</feature>
<name>A0A482XDG1_LAOST</name>
<evidence type="ECO:0000256" key="11">
    <source>
        <dbReference type="ARBA" id="ARBA00023242"/>
    </source>
</evidence>
<dbReference type="AlphaFoldDB" id="A0A482XDG1"/>
<dbReference type="GO" id="GO:0005634">
    <property type="term" value="C:nucleus"/>
    <property type="evidence" value="ECO:0007669"/>
    <property type="project" value="UniProtKB-SubCell"/>
</dbReference>
<keyword evidence="10" id="KW-0804">Transcription</keyword>
<feature type="region of interest" description="Disordered" evidence="13">
    <location>
        <begin position="39"/>
        <end position="93"/>
    </location>
</feature>
<dbReference type="PANTHER" id="PTHR12958">
    <property type="entry name" value="FRIEND OF GATA2-RELATED"/>
    <property type="match status" value="1"/>
</dbReference>
<feature type="region of interest" description="Disordered" evidence="13">
    <location>
        <begin position="236"/>
        <end position="264"/>
    </location>
</feature>
<gene>
    <name evidence="16" type="ORF">LSTR_LSTR008083</name>
</gene>
<evidence type="ECO:0000256" key="1">
    <source>
        <dbReference type="ARBA" id="ARBA00004123"/>
    </source>
</evidence>
<dbReference type="SMART" id="SM00355">
    <property type="entry name" value="ZnF_C2H2"/>
    <property type="match status" value="8"/>
</dbReference>
<evidence type="ECO:0000256" key="10">
    <source>
        <dbReference type="ARBA" id="ARBA00023163"/>
    </source>
</evidence>
<feature type="domain" description="CCHC FOG-type" evidence="15">
    <location>
        <begin position="130"/>
        <end position="163"/>
    </location>
</feature>
<comment type="caution">
    <text evidence="16">The sequence shown here is derived from an EMBL/GenBank/DDBJ whole genome shotgun (WGS) entry which is preliminary data.</text>
</comment>
<feature type="region of interest" description="Disordered" evidence="13">
    <location>
        <begin position="934"/>
        <end position="1034"/>
    </location>
</feature>
<keyword evidence="6" id="KW-0862">Zinc</keyword>
<evidence type="ECO:0000256" key="12">
    <source>
        <dbReference type="PROSITE-ProRule" id="PRU00042"/>
    </source>
</evidence>
<evidence type="ECO:0008006" key="18">
    <source>
        <dbReference type="Google" id="ProtNLM"/>
    </source>
</evidence>
<dbReference type="GO" id="GO:0007507">
    <property type="term" value="P:heart development"/>
    <property type="evidence" value="ECO:0007669"/>
    <property type="project" value="TreeGrafter"/>
</dbReference>
<feature type="compositionally biased region" description="Low complexity" evidence="13">
    <location>
        <begin position="248"/>
        <end position="264"/>
    </location>
</feature>
<feature type="compositionally biased region" description="Basic and acidic residues" evidence="13">
    <location>
        <begin position="458"/>
        <end position="469"/>
    </location>
</feature>
<keyword evidence="4" id="KW-0677">Repeat</keyword>
<dbReference type="SUPFAM" id="SSF57667">
    <property type="entry name" value="beta-beta-alpha zinc fingers"/>
    <property type="match status" value="6"/>
</dbReference>
<feature type="compositionally biased region" description="Low complexity" evidence="13">
    <location>
        <begin position="734"/>
        <end position="751"/>
    </location>
</feature>
<feature type="compositionally biased region" description="Low complexity" evidence="13">
    <location>
        <begin position="315"/>
        <end position="324"/>
    </location>
</feature>
<dbReference type="Proteomes" id="UP000291343">
    <property type="component" value="Unassembled WGS sequence"/>
</dbReference>
<feature type="compositionally biased region" description="Polar residues" evidence="13">
    <location>
        <begin position="934"/>
        <end position="943"/>
    </location>
</feature>
<dbReference type="GO" id="GO:0008270">
    <property type="term" value="F:zinc ion binding"/>
    <property type="evidence" value="ECO:0007669"/>
    <property type="project" value="UniProtKB-KW"/>
</dbReference>
<dbReference type="GO" id="GO:0030154">
    <property type="term" value="P:cell differentiation"/>
    <property type="evidence" value="ECO:0007669"/>
    <property type="project" value="UniProtKB-ARBA"/>
</dbReference>
<keyword evidence="7" id="KW-0805">Transcription regulation</keyword>
<evidence type="ECO:0000313" key="16">
    <source>
        <dbReference type="EMBL" id="RZF43570.1"/>
    </source>
</evidence>
<dbReference type="InterPro" id="IPR039746">
    <property type="entry name" value="FOG"/>
</dbReference>
<dbReference type="InParanoid" id="A0A482XDG1"/>
<dbReference type="InterPro" id="IPR034731">
    <property type="entry name" value="Znf_CCHC_FOG"/>
</dbReference>
<evidence type="ECO:0000256" key="2">
    <source>
        <dbReference type="ARBA" id="ARBA00022491"/>
    </source>
</evidence>
<reference evidence="16 17" key="1">
    <citation type="journal article" date="2017" name="Gigascience">
        <title>Genome sequence of the small brown planthopper, Laodelphax striatellus.</title>
        <authorList>
            <person name="Zhu J."/>
            <person name="Jiang F."/>
            <person name="Wang X."/>
            <person name="Yang P."/>
            <person name="Bao Y."/>
            <person name="Zhao W."/>
            <person name="Wang W."/>
            <person name="Lu H."/>
            <person name="Wang Q."/>
            <person name="Cui N."/>
            <person name="Li J."/>
            <person name="Chen X."/>
            <person name="Luo L."/>
            <person name="Yu J."/>
            <person name="Kang L."/>
            <person name="Cui F."/>
        </authorList>
    </citation>
    <scope>NUCLEOTIDE SEQUENCE [LARGE SCALE GENOMIC DNA]</scope>
    <source>
        <strain evidence="16">Lst14</strain>
    </source>
</reference>
<comment type="subcellular location">
    <subcellularLocation>
        <location evidence="1">Nucleus</location>
    </subcellularLocation>
</comment>
<keyword evidence="8" id="KW-0238">DNA-binding</keyword>
<keyword evidence="3" id="KW-0479">Metal-binding</keyword>
<feature type="region of interest" description="Disordered" evidence="13">
    <location>
        <begin position="187"/>
        <end position="213"/>
    </location>
</feature>
<feature type="domain" description="CCHC FOG-type" evidence="15">
    <location>
        <begin position="266"/>
        <end position="299"/>
    </location>
</feature>
<dbReference type="InterPro" id="IPR013087">
    <property type="entry name" value="Znf_C2H2_type"/>
</dbReference>
<feature type="compositionally biased region" description="Low complexity" evidence="13">
    <location>
        <begin position="1072"/>
        <end position="1084"/>
    </location>
</feature>
<proteinExistence type="predicted"/>
<dbReference type="InterPro" id="IPR036236">
    <property type="entry name" value="Znf_C2H2_sf"/>
</dbReference>
<dbReference type="PROSITE" id="PS51810">
    <property type="entry name" value="ZF_CCHC_FOG"/>
    <property type="match status" value="5"/>
</dbReference>
<organism evidence="16 17">
    <name type="scientific">Laodelphax striatellus</name>
    <name type="common">Small brown planthopper</name>
    <name type="synonym">Delphax striatella</name>
    <dbReference type="NCBI Taxonomy" id="195883"/>
    <lineage>
        <taxon>Eukaryota</taxon>
        <taxon>Metazoa</taxon>
        <taxon>Ecdysozoa</taxon>
        <taxon>Arthropoda</taxon>
        <taxon>Hexapoda</taxon>
        <taxon>Insecta</taxon>
        <taxon>Pterygota</taxon>
        <taxon>Neoptera</taxon>
        <taxon>Paraneoptera</taxon>
        <taxon>Hemiptera</taxon>
        <taxon>Auchenorrhyncha</taxon>
        <taxon>Fulgoroidea</taxon>
        <taxon>Delphacidae</taxon>
        <taxon>Criomorphinae</taxon>
        <taxon>Laodelphax</taxon>
    </lineage>
</organism>
<feature type="compositionally biased region" description="Pro residues" evidence="13">
    <location>
        <begin position="70"/>
        <end position="88"/>
    </location>
</feature>
<dbReference type="GO" id="GO:0009653">
    <property type="term" value="P:anatomical structure morphogenesis"/>
    <property type="evidence" value="ECO:0007669"/>
    <property type="project" value="UniProtKB-ARBA"/>
</dbReference>
<feature type="domain" description="C2H2-type" evidence="14">
    <location>
        <begin position="136"/>
        <end position="168"/>
    </location>
</feature>
<feature type="region of interest" description="Disordered" evidence="13">
    <location>
        <begin position="734"/>
        <end position="755"/>
    </location>
</feature>
<dbReference type="FunCoup" id="A0A482XDG1">
    <property type="interactions" value="293"/>
</dbReference>
<dbReference type="GO" id="GO:0061629">
    <property type="term" value="F:RNA polymerase II-specific DNA-binding transcription factor binding"/>
    <property type="evidence" value="ECO:0007669"/>
    <property type="project" value="InterPro"/>
</dbReference>
<evidence type="ECO:0000256" key="9">
    <source>
        <dbReference type="ARBA" id="ARBA00023159"/>
    </source>
</evidence>
<feature type="domain" description="C2H2-type" evidence="14">
    <location>
        <begin position="783"/>
        <end position="810"/>
    </location>
</feature>
<feature type="domain" description="C2H2-type" evidence="14">
    <location>
        <begin position="1041"/>
        <end position="1072"/>
    </location>
</feature>
<dbReference type="STRING" id="195883.A0A482XDG1"/>
<accession>A0A482XDG1</accession>
<evidence type="ECO:0000256" key="8">
    <source>
        <dbReference type="ARBA" id="ARBA00023125"/>
    </source>
</evidence>
<keyword evidence="5 12" id="KW-0863">Zinc-finger</keyword>
<evidence type="ECO:0000256" key="13">
    <source>
        <dbReference type="SAM" id="MobiDB-lite"/>
    </source>
</evidence>
<keyword evidence="2" id="KW-0678">Repressor</keyword>
<dbReference type="GO" id="GO:0000122">
    <property type="term" value="P:negative regulation of transcription by RNA polymerase II"/>
    <property type="evidence" value="ECO:0007669"/>
    <property type="project" value="TreeGrafter"/>
</dbReference>
<evidence type="ECO:0000256" key="7">
    <source>
        <dbReference type="ARBA" id="ARBA00023015"/>
    </source>
</evidence>
<evidence type="ECO:0000256" key="4">
    <source>
        <dbReference type="ARBA" id="ARBA00022737"/>
    </source>
</evidence>
<evidence type="ECO:0000259" key="15">
    <source>
        <dbReference type="PROSITE" id="PS51810"/>
    </source>
</evidence>
<feature type="non-terminal residue" evidence="16">
    <location>
        <position position="1"/>
    </location>
</feature>
<feature type="compositionally biased region" description="Basic and acidic residues" evidence="13">
    <location>
        <begin position="555"/>
        <end position="564"/>
    </location>
</feature>
<dbReference type="OrthoDB" id="8742770at2759"/>
<dbReference type="PANTHER" id="PTHR12958:SF3">
    <property type="entry name" value="ZINC FINGER PROTEIN USH"/>
    <property type="match status" value="1"/>
</dbReference>
<evidence type="ECO:0000313" key="17">
    <source>
        <dbReference type="Proteomes" id="UP000291343"/>
    </source>
</evidence>
<evidence type="ECO:0000256" key="5">
    <source>
        <dbReference type="ARBA" id="ARBA00022771"/>
    </source>
</evidence>
<keyword evidence="9" id="KW-0010">Activator</keyword>
<sequence length="1093" mass="116262">YYCEKNNGISYVMLIINDNKIYDISAMGLQDETVLHQGGEEEWGSEGEGPEAKSPATADGGEGEGGSATTPPPVAASTSPPPPPPPPRLRLNPSLALDPALRVEPPASPPATPQAATPADVDFIVVPPAIQTVPGFICAPCGIRFSSASTLEAHQTYYCSHRHTGKGLLVGDIENEDVKVNMMPAAASAERDGDASGGESNASEPPTKTRKVGKAYPCPHCSYGAEKKVSLNRHMRMHSASPATQSNSSAAADPEPTATATANATSPHLVDRYCQDCDIRFSSLKTFRAHKMHYCSTRHVIKVNSKPPSAPPSPSDSMTTPTSPGASDTSAHREPQTFFALPTNPILIVPYSLFQRATAISGIAGMGLPSADTVCLLLPDGTLQPMAQGLAHHLPPHSRTLAQEPPPPPKSPRLAQPDHSQVQKSTEENHKKQPVIEGSPLDLSLRRSSDGELVIDEDERRIDSPDHEDIICAPSIPLMLSTSSNCSSPSPAPPSPSPSPQAAGMKRQSTDCKTQRPDCHSQSNSPSPKLVSPSSGGKSPRRTPNGLVNSSMKQTKTEDKKKMSDPPSKSEAPPTPFNLSNFLLASAAQMESLQQQKTEMPALPFPPELLSQLTVAKLAQGKQGKLPNILPGAANIPLLLPQLVQNSQQLIGAPSILPILSPDIALRLVAAAGSEMPASPAPQVLVKQGVSKCQECNIVFCKHENYIAHKKHYCSARQNTEPGLNQEDVVSRVKSVSPAVSSSPPNNSSPPLIARDRQSISPVNSITNPSTASVAPKTPLYQYICAACGIKFTSFDNLNAHQTYYCPKRASLDAEKSSRKCQKCKVSVPLDQLASHQCSVSGGGGGGGGSTSGGWKCPCCPVVSPTASAAHKHMETHTSVKAFLCTICSYKGNTLRGMRTHIRMHFEKRATEIMEEKYITCILDDGASLANDTLSDASGTESSTTDEKPSKNCNGDIKIKEEDERLADDVVEEEEEEEYVEVDDVGPEPTIAVVKDEPKGDDSATLSGSESPPPASATASATDDDCTPDDLSINNNKRGPRYCKSCDITFNYLSTFIAHKKFYCSSHAGETAAANGNNNNNKNNSRPPSTQVS</sequence>
<dbReference type="GO" id="GO:0045944">
    <property type="term" value="P:positive regulation of transcription by RNA polymerase II"/>
    <property type="evidence" value="ECO:0007669"/>
    <property type="project" value="TreeGrafter"/>
</dbReference>
<feature type="domain" description="C2H2-type" evidence="14">
    <location>
        <begin position="216"/>
        <end position="243"/>
    </location>
</feature>
<keyword evidence="11" id="KW-0539">Nucleus</keyword>
<dbReference type="PROSITE" id="PS50157">
    <property type="entry name" value="ZINC_FINGER_C2H2_2"/>
    <property type="match status" value="4"/>
</dbReference>
<evidence type="ECO:0000256" key="6">
    <source>
        <dbReference type="ARBA" id="ARBA00022833"/>
    </source>
</evidence>
<keyword evidence="17" id="KW-1185">Reference proteome</keyword>
<dbReference type="GO" id="GO:0003677">
    <property type="term" value="F:DNA binding"/>
    <property type="evidence" value="ECO:0007669"/>
    <property type="project" value="UniProtKB-KW"/>
</dbReference>
<feature type="region of interest" description="Disordered" evidence="13">
    <location>
        <begin position="396"/>
        <end position="469"/>
    </location>
</feature>
<feature type="domain" description="CCHC FOG-type" evidence="15">
    <location>
        <begin position="777"/>
        <end position="810"/>
    </location>
</feature>
<dbReference type="Pfam" id="PF25445">
    <property type="entry name" value="CCHC_ZFPM2"/>
    <property type="match status" value="1"/>
</dbReference>
<evidence type="ECO:0000256" key="3">
    <source>
        <dbReference type="ARBA" id="ARBA00022723"/>
    </source>
</evidence>
<evidence type="ECO:0000259" key="14">
    <source>
        <dbReference type="PROSITE" id="PS50157"/>
    </source>
</evidence>
<dbReference type="EMBL" id="QKKF02012624">
    <property type="protein sequence ID" value="RZF43570.1"/>
    <property type="molecule type" value="Genomic_DNA"/>
</dbReference>
<feature type="region of interest" description="Disordered" evidence="13">
    <location>
        <begin position="1070"/>
        <end position="1093"/>
    </location>
</feature>
<feature type="compositionally biased region" description="Acidic residues" evidence="13">
    <location>
        <begin position="964"/>
        <end position="986"/>
    </location>
</feature>
<feature type="compositionally biased region" description="Acidic residues" evidence="13">
    <location>
        <begin position="40"/>
        <end position="49"/>
    </location>
</feature>
<dbReference type="Gene3D" id="3.30.160.60">
    <property type="entry name" value="Classic Zinc Finger"/>
    <property type="match status" value="2"/>
</dbReference>
<feature type="region of interest" description="Disordered" evidence="13">
    <location>
        <begin position="303"/>
        <end position="332"/>
    </location>
</feature>